<proteinExistence type="predicted"/>
<dbReference type="InterPro" id="IPR043472">
    <property type="entry name" value="Macro_dom-like"/>
</dbReference>
<dbReference type="InterPro" id="IPR012664">
    <property type="entry name" value="CHP02452"/>
</dbReference>
<dbReference type="EMBL" id="RXLQ01000010">
    <property type="protein sequence ID" value="RSZ57355.1"/>
    <property type="molecule type" value="Genomic_DNA"/>
</dbReference>
<dbReference type="OrthoDB" id="9806181at2"/>
<dbReference type="PANTHER" id="PTHR35596:SF1">
    <property type="entry name" value="MICROBIAL-TYPE PARG CATALYTIC DOMAIN-CONTAINING PROTEIN"/>
    <property type="match status" value="1"/>
</dbReference>
<feature type="domain" description="Microbial-type PARG catalytic" evidence="1">
    <location>
        <begin position="12"/>
        <end position="161"/>
    </location>
</feature>
<dbReference type="Proteomes" id="UP000278085">
    <property type="component" value="Unassembled WGS sequence"/>
</dbReference>
<evidence type="ECO:0000259" key="1">
    <source>
        <dbReference type="Pfam" id="PF10021"/>
    </source>
</evidence>
<dbReference type="SUPFAM" id="SSF52949">
    <property type="entry name" value="Macro domain-like"/>
    <property type="match status" value="1"/>
</dbReference>
<accession>A0A430HIM2</accession>
<name>A0A430HIM2_9BURK</name>
<dbReference type="Pfam" id="PF10021">
    <property type="entry name" value="PARG_cat_microb"/>
    <property type="match status" value="1"/>
</dbReference>
<gene>
    <name evidence="2" type="ORF">EJB06_19570</name>
</gene>
<keyword evidence="3" id="KW-1185">Reference proteome</keyword>
<evidence type="ECO:0000313" key="3">
    <source>
        <dbReference type="Proteomes" id="UP000278085"/>
    </source>
</evidence>
<dbReference type="Gene3D" id="3.40.220.10">
    <property type="entry name" value="Leucine Aminopeptidase, subunit E, domain 1"/>
    <property type="match status" value="1"/>
</dbReference>
<protein>
    <submittedName>
        <fullName evidence="2">TIGR02452 family protein</fullName>
    </submittedName>
</protein>
<sequence length="284" mass="30980">MSINRDRRAAIAQETLAVMECGSYRNARGESVSIADALALAKAQSLHYSSERLAELSQAPVRGEARTTQFEVRRESTLSAARRLVGAGRANPLCLNFASAKNPGGGFLGGSEAQEENLAKSSGLYACIAQMTAMYDANRALRSCIYHDDMIYSPQVPVFRDDAYAFLDAPYPASFVTAPAVNRGALSRNEPERMRDVEACMLQRIDKLLSLALHHGHRDLVLGAWGCGVFGNLPGDMARWFAAHLLHNPRYRNAFGHVTFAVLERGDSGTFAAFDEVFGAYAAR</sequence>
<dbReference type="RefSeq" id="WP_126075699.1">
    <property type="nucleotide sequence ID" value="NZ_CP051166.1"/>
</dbReference>
<dbReference type="InterPro" id="IPR019261">
    <property type="entry name" value="PARG_cat_microbial"/>
</dbReference>
<dbReference type="AlphaFoldDB" id="A0A430HIM2"/>
<comment type="caution">
    <text evidence="2">The sequence shown here is derived from an EMBL/GenBank/DDBJ whole genome shotgun (WGS) entry which is preliminary data.</text>
</comment>
<reference evidence="2 3" key="1">
    <citation type="submission" date="2018-12" db="EMBL/GenBank/DDBJ databases">
        <authorList>
            <person name="Yang E."/>
        </authorList>
    </citation>
    <scope>NUCLEOTIDE SEQUENCE [LARGE SCALE GENOMIC DNA]</scope>
    <source>
        <strain evidence="2 3">SOD</strain>
    </source>
</reference>
<dbReference type="NCBIfam" id="TIGR02452">
    <property type="entry name" value="TIGR02452 family protein"/>
    <property type="match status" value="1"/>
</dbReference>
<dbReference type="PANTHER" id="PTHR35596">
    <property type="entry name" value="DUF2263 DOMAIN-CONTAINING PROTEIN"/>
    <property type="match status" value="1"/>
</dbReference>
<evidence type="ECO:0000313" key="2">
    <source>
        <dbReference type="EMBL" id="RSZ57355.1"/>
    </source>
</evidence>
<dbReference type="PIRSF" id="PIRSF014899">
    <property type="entry name" value="UCP014899"/>
    <property type="match status" value="1"/>
</dbReference>
<organism evidence="2 3">
    <name type="scientific">Massilia atriviolacea</name>
    <dbReference type="NCBI Taxonomy" id="2495579"/>
    <lineage>
        <taxon>Bacteria</taxon>
        <taxon>Pseudomonadati</taxon>
        <taxon>Pseudomonadota</taxon>
        <taxon>Betaproteobacteria</taxon>
        <taxon>Burkholderiales</taxon>
        <taxon>Oxalobacteraceae</taxon>
        <taxon>Telluria group</taxon>
        <taxon>Massilia</taxon>
    </lineage>
</organism>